<reference evidence="1" key="1">
    <citation type="submission" date="2016-07" db="EMBL/GenBank/DDBJ databases">
        <authorList>
            <person name="Bretaudeau A."/>
        </authorList>
    </citation>
    <scope>NUCLEOTIDE SEQUENCE</scope>
    <source>
        <strain evidence="1">Rice</strain>
        <tissue evidence="1">Whole body</tissue>
    </source>
</reference>
<protein>
    <submittedName>
        <fullName evidence="1">SFRICE_015793</fullName>
    </submittedName>
</protein>
<name>A0A2H1W8L5_SPOFR</name>
<dbReference type="AlphaFoldDB" id="A0A2H1W8L5"/>
<proteinExistence type="predicted"/>
<gene>
    <name evidence="1" type="ORF">SFRICE_015793</name>
</gene>
<accession>A0A2H1W8L5</accession>
<evidence type="ECO:0000313" key="1">
    <source>
        <dbReference type="EMBL" id="SOQ49445.1"/>
    </source>
</evidence>
<organism evidence="1">
    <name type="scientific">Spodoptera frugiperda</name>
    <name type="common">Fall armyworm</name>
    <dbReference type="NCBI Taxonomy" id="7108"/>
    <lineage>
        <taxon>Eukaryota</taxon>
        <taxon>Metazoa</taxon>
        <taxon>Ecdysozoa</taxon>
        <taxon>Arthropoda</taxon>
        <taxon>Hexapoda</taxon>
        <taxon>Insecta</taxon>
        <taxon>Pterygota</taxon>
        <taxon>Neoptera</taxon>
        <taxon>Endopterygota</taxon>
        <taxon>Lepidoptera</taxon>
        <taxon>Glossata</taxon>
        <taxon>Ditrysia</taxon>
        <taxon>Noctuoidea</taxon>
        <taxon>Noctuidae</taxon>
        <taxon>Amphipyrinae</taxon>
        <taxon>Spodoptera</taxon>
    </lineage>
</organism>
<dbReference type="EMBL" id="ODYU01007042">
    <property type="protein sequence ID" value="SOQ49445.1"/>
    <property type="molecule type" value="Genomic_DNA"/>
</dbReference>
<sequence>MSFSLELPRTQALKIKLYEFHTQLHRKNCLGTLFEHIFFEEGKSSNDFSRLRRGERQCQTHTDLKPPRSYSCFSSWIPSAHFENVNSAELFFRAGKLGNKEMGRRIISATGIAPNSLLNNTINTNTKYLRVKGSSNTDVDCNGHYYYPSIDALNTKPASILPNTDPSSRKPQKT</sequence>